<dbReference type="PROSITE" id="PS50927">
    <property type="entry name" value="BULB_LECTIN"/>
    <property type="match status" value="1"/>
</dbReference>
<dbReference type="SMART" id="SM00108">
    <property type="entry name" value="B_lectin"/>
    <property type="match status" value="1"/>
</dbReference>
<dbReference type="Gene3D" id="2.90.10.10">
    <property type="entry name" value="Bulb-type lectin domain"/>
    <property type="match status" value="1"/>
</dbReference>
<dbReference type="InterPro" id="IPR036426">
    <property type="entry name" value="Bulb-type_lectin_dom_sf"/>
</dbReference>
<dbReference type="OrthoDB" id="1247215at2"/>
<proteinExistence type="predicted"/>
<keyword evidence="4" id="KW-1185">Reference proteome</keyword>
<comment type="caution">
    <text evidence="3">The sequence shown here is derived from an EMBL/GenBank/DDBJ whole genome shotgun (WGS) entry which is preliminary data.</text>
</comment>
<name>A0A3D9CJY4_9FLAO</name>
<feature type="domain" description="Bulb-type lectin" evidence="2">
    <location>
        <begin position="56"/>
        <end position="175"/>
    </location>
</feature>
<reference evidence="3 4" key="1">
    <citation type="journal article" date="2007" name="Int. J. Syst. Evol. Microbiol.">
        <title>Chryseobacterium flavum sp. nov., isolated from polluted soil.</title>
        <authorList>
            <person name="Zhou Y."/>
            <person name="Dong J."/>
            <person name="Wang X."/>
            <person name="Huang X."/>
            <person name="Zhang K.Y."/>
            <person name="Zhang Y.Q."/>
            <person name="Guo Y.F."/>
            <person name="Lai R."/>
            <person name="Li W.J."/>
        </authorList>
    </citation>
    <scope>NUCLEOTIDE SEQUENCE [LARGE SCALE GENOMIC DNA]</scope>
    <source>
        <strain evidence="3 4">KCTC 12877</strain>
    </source>
</reference>
<accession>A0A3D9CJY4</accession>
<dbReference type="EMBL" id="QNUE01000010">
    <property type="protein sequence ID" value="REC66047.1"/>
    <property type="molecule type" value="Genomic_DNA"/>
</dbReference>
<keyword evidence="1" id="KW-0732">Signal</keyword>
<gene>
    <name evidence="3" type="ORF">DRF59_13000</name>
</gene>
<evidence type="ECO:0000313" key="3">
    <source>
        <dbReference type="EMBL" id="REC66047.1"/>
    </source>
</evidence>
<feature type="signal peptide" evidence="1">
    <location>
        <begin position="1"/>
        <end position="19"/>
    </location>
</feature>
<dbReference type="InterPro" id="IPR001480">
    <property type="entry name" value="Bulb-type_lectin_dom"/>
</dbReference>
<sequence length="188" mass="20955">MKIKLMTFLSLSMLMASCAQDDTLDSTPVQNRNAHTITNETNSIPGTGLTELKFISETTNHPQILYAGESISLENNGSTYRLIMQHDSNLVLYRERPGSLSVLWSSNTVRSQGTPKLIAQNDGNLVIYNNDTSIWHSNSAVTGTVSNPHIKLQLYSRGGYFIPNGFRIKIILGGNNEERKEIAYKDFD</sequence>
<dbReference type="RefSeq" id="WP_115960721.1">
    <property type="nucleotide sequence ID" value="NZ_CBCRVL010000011.1"/>
</dbReference>
<evidence type="ECO:0000313" key="4">
    <source>
        <dbReference type="Proteomes" id="UP000256769"/>
    </source>
</evidence>
<dbReference type="AlphaFoldDB" id="A0A3D9CJY4"/>
<dbReference type="SUPFAM" id="SSF51110">
    <property type="entry name" value="alpha-D-mannose-specific plant lectins"/>
    <property type="match status" value="1"/>
</dbReference>
<evidence type="ECO:0000259" key="2">
    <source>
        <dbReference type="PROSITE" id="PS50927"/>
    </source>
</evidence>
<protein>
    <recommendedName>
        <fullName evidence="2">Bulb-type lectin domain-containing protein</fullName>
    </recommendedName>
</protein>
<dbReference type="Proteomes" id="UP000256769">
    <property type="component" value="Unassembled WGS sequence"/>
</dbReference>
<feature type="chain" id="PRO_5017641216" description="Bulb-type lectin domain-containing protein" evidence="1">
    <location>
        <begin position="20"/>
        <end position="188"/>
    </location>
</feature>
<dbReference type="PROSITE" id="PS51257">
    <property type="entry name" value="PROKAR_LIPOPROTEIN"/>
    <property type="match status" value="1"/>
</dbReference>
<evidence type="ECO:0000256" key="1">
    <source>
        <dbReference type="SAM" id="SignalP"/>
    </source>
</evidence>
<organism evidence="3 4">
    <name type="scientific">Chryseobacterium flavum</name>
    <dbReference type="NCBI Taxonomy" id="415851"/>
    <lineage>
        <taxon>Bacteria</taxon>
        <taxon>Pseudomonadati</taxon>
        <taxon>Bacteroidota</taxon>
        <taxon>Flavobacteriia</taxon>
        <taxon>Flavobacteriales</taxon>
        <taxon>Weeksellaceae</taxon>
        <taxon>Chryseobacterium group</taxon>
        <taxon>Chryseobacterium</taxon>
    </lineage>
</organism>